<name>A0A7M2GQN1_SPHSA</name>
<dbReference type="KEGG" id="sbar:H5V43_21475"/>
<reference evidence="2" key="1">
    <citation type="submission" date="2020-08" db="EMBL/GenBank/DDBJ databases">
        <title>Complete genome sequence of Sphingobium barthaii strain KK22, a high-molecular-weight polycyclic aromatic hydrocarbon-degrading soil bacterium.</title>
        <authorList>
            <person name="Mori J.F."/>
            <person name="Kanaly R.A."/>
        </authorList>
    </citation>
    <scope>NUCLEOTIDE SEQUENCE [LARGE SCALE GENOMIC DNA]</scope>
    <source>
        <strain evidence="2">KK22</strain>
        <plasmid evidence="2">p1</plasmid>
    </source>
</reference>
<proteinExistence type="predicted"/>
<geneLocation type="plasmid" evidence="1 2">
    <name>p1</name>
</geneLocation>
<keyword evidence="1" id="KW-0614">Plasmid</keyword>
<dbReference type="Proteomes" id="UP000593663">
    <property type="component" value="Plasmid p1"/>
</dbReference>
<evidence type="ECO:0000313" key="1">
    <source>
        <dbReference type="EMBL" id="QOT74645.1"/>
    </source>
</evidence>
<evidence type="ECO:0000313" key="2">
    <source>
        <dbReference type="Proteomes" id="UP000593663"/>
    </source>
</evidence>
<dbReference type="AlphaFoldDB" id="A0A7M2GQN1"/>
<accession>A0A7M2GQN1</accession>
<sequence length="63" mass="7429">MVKPEDRTMDHIDHIREAVAQALEKRGFDNRAFLREIREGRRDDGPYMLGALAWDERVRHANP</sequence>
<dbReference type="EMBL" id="CP060037">
    <property type="protein sequence ID" value="QOT74645.1"/>
    <property type="molecule type" value="Genomic_DNA"/>
</dbReference>
<organism evidence="1 2">
    <name type="scientific">Sphingobium fuliginis (strain ATCC 27551)</name>
    <dbReference type="NCBI Taxonomy" id="336203"/>
    <lineage>
        <taxon>Bacteria</taxon>
        <taxon>Pseudomonadati</taxon>
        <taxon>Pseudomonadota</taxon>
        <taxon>Alphaproteobacteria</taxon>
        <taxon>Sphingomonadales</taxon>
        <taxon>Sphingomonadaceae</taxon>
        <taxon>Sphingobium</taxon>
    </lineage>
</organism>
<dbReference type="RefSeq" id="WP_128830664.1">
    <property type="nucleotide sequence ID" value="NZ_BATN01000007.1"/>
</dbReference>
<protein>
    <submittedName>
        <fullName evidence="1">Uncharacterized protein</fullName>
    </submittedName>
</protein>
<gene>
    <name evidence="1" type="ORF">H5V43_21475</name>
</gene>